<dbReference type="InterPro" id="IPR029052">
    <property type="entry name" value="Metallo-depent_PP-like"/>
</dbReference>
<dbReference type="InterPro" id="IPR041805">
    <property type="entry name" value="ASMase/PPN1_MPP"/>
</dbReference>
<keyword evidence="6" id="KW-0812">Transmembrane</keyword>
<evidence type="ECO:0000313" key="15">
    <source>
        <dbReference type="EMBL" id="KAK3168890.1"/>
    </source>
</evidence>
<comment type="function">
    <text evidence="12">Catalyzes the hydrolysis of inorganic polyphosphate (polyP) chains of many hundreds of phosphate residues into shorter lengths.</text>
</comment>
<feature type="region of interest" description="Disordered" evidence="13">
    <location>
        <begin position="465"/>
        <end position="529"/>
    </location>
</feature>
<evidence type="ECO:0000256" key="8">
    <source>
        <dbReference type="ARBA" id="ARBA00022968"/>
    </source>
</evidence>
<keyword evidence="7 12" id="KW-0378">Hydrolase</keyword>
<keyword evidence="9" id="KW-1133">Transmembrane helix</keyword>
<feature type="compositionally biased region" description="Basic residues" evidence="13">
    <location>
        <begin position="569"/>
        <end position="586"/>
    </location>
</feature>
<keyword evidence="11" id="KW-0325">Glycoprotein</keyword>
<feature type="compositionally biased region" description="Pro residues" evidence="13">
    <location>
        <begin position="516"/>
        <end position="528"/>
    </location>
</feature>
<evidence type="ECO:0000256" key="2">
    <source>
        <dbReference type="ARBA" id="ARBA00010399"/>
    </source>
</evidence>
<keyword evidence="16" id="KW-1185">Reference proteome</keyword>
<dbReference type="EMBL" id="JASNWA010000010">
    <property type="protein sequence ID" value="KAK3168890.1"/>
    <property type="molecule type" value="Genomic_DNA"/>
</dbReference>
<dbReference type="GO" id="GO:0006798">
    <property type="term" value="P:polyphosphate catabolic process"/>
    <property type="evidence" value="ECO:0007669"/>
    <property type="project" value="TreeGrafter"/>
</dbReference>
<dbReference type="PANTHER" id="PTHR10340">
    <property type="entry name" value="SPHINGOMYELIN PHOSPHODIESTERASE"/>
    <property type="match status" value="1"/>
</dbReference>
<dbReference type="PIRSF" id="PIRSF027093">
    <property type="entry name" value="EndopolyPtase_N1"/>
    <property type="match status" value="1"/>
</dbReference>
<keyword evidence="5 12" id="KW-0926">Vacuole</keyword>
<feature type="region of interest" description="Disordered" evidence="13">
    <location>
        <begin position="562"/>
        <end position="586"/>
    </location>
</feature>
<dbReference type="AlphaFoldDB" id="A0AAD9YZL4"/>
<evidence type="ECO:0000256" key="9">
    <source>
        <dbReference type="ARBA" id="ARBA00022989"/>
    </source>
</evidence>
<dbReference type="InterPro" id="IPR012358">
    <property type="entry name" value="EndopolyPtase_N1"/>
</dbReference>
<dbReference type="GO" id="GO:0008081">
    <property type="term" value="F:phosphoric diester hydrolase activity"/>
    <property type="evidence" value="ECO:0007669"/>
    <property type="project" value="TreeGrafter"/>
</dbReference>
<evidence type="ECO:0000256" key="10">
    <source>
        <dbReference type="ARBA" id="ARBA00023136"/>
    </source>
</evidence>
<comment type="catalytic activity">
    <reaction evidence="12">
        <text>[phosphate](n+1) + n H2O = (n+1) phosphate + n H(+)</text>
        <dbReference type="Rhea" id="RHEA:22452"/>
        <dbReference type="Rhea" id="RHEA-COMP:14280"/>
        <dbReference type="ChEBI" id="CHEBI:15377"/>
        <dbReference type="ChEBI" id="CHEBI:15378"/>
        <dbReference type="ChEBI" id="CHEBI:16838"/>
        <dbReference type="ChEBI" id="CHEBI:43474"/>
        <dbReference type="EC" id="3.6.1.10"/>
    </reaction>
</comment>
<feature type="signal peptide" evidence="14">
    <location>
        <begin position="1"/>
        <end position="17"/>
    </location>
</feature>
<evidence type="ECO:0000256" key="12">
    <source>
        <dbReference type="PIRNR" id="PIRNR027093"/>
    </source>
</evidence>
<evidence type="ECO:0000256" key="14">
    <source>
        <dbReference type="SAM" id="SignalP"/>
    </source>
</evidence>
<dbReference type="Proteomes" id="UP001276659">
    <property type="component" value="Unassembled WGS sequence"/>
</dbReference>
<organism evidence="15 16">
    <name type="scientific">Lepraria neglecta</name>
    <dbReference type="NCBI Taxonomy" id="209136"/>
    <lineage>
        <taxon>Eukaryota</taxon>
        <taxon>Fungi</taxon>
        <taxon>Dikarya</taxon>
        <taxon>Ascomycota</taxon>
        <taxon>Pezizomycotina</taxon>
        <taxon>Lecanoromycetes</taxon>
        <taxon>OSLEUM clade</taxon>
        <taxon>Lecanoromycetidae</taxon>
        <taxon>Lecanorales</taxon>
        <taxon>Lecanorineae</taxon>
        <taxon>Stereocaulaceae</taxon>
        <taxon>Lepraria</taxon>
    </lineage>
</organism>
<feature type="compositionally biased region" description="Acidic residues" evidence="13">
    <location>
        <begin position="471"/>
        <end position="484"/>
    </location>
</feature>
<sequence>MLLRLLALALSLSFGNTIPTEQKTLISQPNNVETSTGGQDAVKGRALQGRFLHITDFHPDEFYEHYSSTEEDYACHRGDGPAGVYGAETTDCDSPTILINATFKWINDNLKDTVDFVIWTGDSARHDSDERIPRTQKEVVDLNEMLVDKFVEVFGKKDKINDTDPTNDFTIPIIPTFGNNDIMPHNIFQPGPNWWTKKYASVWRKLIPEEQRHGFVRGGWFSVEVIPNQLAVLSLNTLYFFDSNTAVDGCADKSEPGYEHMEWLRIQLQFLRQRGMKAILMGHVPPARTESKLSWDETCWQKYTLWMRQYRDVVVGSVYGHMNIDHFMLQDFEDISNKGLRGDEQPFSRVALDDELTIQSSADYLTELRAGWSRIPEPPKGKSRSLSGLGYFYDLLDSFTRTSKQKKSREDKFLKEIGGEWGERYSISLIAPSVVPNYFPTMRVVEYNISGLDTDSSLSKAIPEAHSLEHPEEDCSTIDDEDMDDCAKAESKKSKKKRKGKKKKSQKSKKPNFKAPKPPSKSAPPGPAYSPQTFSWLGYTQYYANLTRINNDFTNETENDLLGDEGWHGGKHKGKKPKEKSKKHHKDFKYEVEYDTRNDTVFALQDLSVRSYIDLAGRIGQYKPAKSDRLEDAAADDTENLDGDIVPDLDIEEDVEFVRCEGNLEATKKKHKKHKHRKMINKIWFAFVDRAYVGTRDAEELREQF</sequence>
<evidence type="ECO:0000256" key="3">
    <source>
        <dbReference type="ARBA" id="ARBA00012459"/>
    </source>
</evidence>
<comment type="subcellular location">
    <subcellularLocation>
        <location evidence="1">Vacuole membrane</location>
        <topology evidence="1">Single-pass type II membrane protein</topology>
    </subcellularLocation>
</comment>
<evidence type="ECO:0000256" key="6">
    <source>
        <dbReference type="ARBA" id="ARBA00022692"/>
    </source>
</evidence>
<evidence type="ECO:0000256" key="4">
    <source>
        <dbReference type="ARBA" id="ARBA00014458"/>
    </source>
</evidence>
<evidence type="ECO:0000256" key="11">
    <source>
        <dbReference type="ARBA" id="ARBA00023180"/>
    </source>
</evidence>
<dbReference type="Gene3D" id="3.60.21.10">
    <property type="match status" value="1"/>
</dbReference>
<dbReference type="EC" id="3.6.1.10" evidence="3 12"/>
<dbReference type="SUPFAM" id="SSF56300">
    <property type="entry name" value="Metallo-dependent phosphatases"/>
    <property type="match status" value="1"/>
</dbReference>
<evidence type="ECO:0000256" key="7">
    <source>
        <dbReference type="ARBA" id="ARBA00022801"/>
    </source>
</evidence>
<keyword evidence="10 12" id="KW-0472">Membrane</keyword>
<evidence type="ECO:0000256" key="5">
    <source>
        <dbReference type="ARBA" id="ARBA00022554"/>
    </source>
</evidence>
<evidence type="ECO:0000256" key="1">
    <source>
        <dbReference type="ARBA" id="ARBA00004576"/>
    </source>
</evidence>
<dbReference type="GO" id="GO:0004309">
    <property type="term" value="F:exopolyphosphatase activity"/>
    <property type="evidence" value="ECO:0007669"/>
    <property type="project" value="TreeGrafter"/>
</dbReference>
<gene>
    <name evidence="15" type="ORF">OEA41_005338</name>
</gene>
<feature type="compositionally biased region" description="Basic residues" evidence="13">
    <location>
        <begin position="493"/>
        <end position="512"/>
    </location>
</feature>
<proteinExistence type="inferred from homology"/>
<dbReference type="GO" id="GO:0000298">
    <property type="term" value="F:endopolyphosphatase activity"/>
    <property type="evidence" value="ECO:0007669"/>
    <property type="project" value="UniProtKB-EC"/>
</dbReference>
<protein>
    <recommendedName>
        <fullName evidence="4 12">Endopolyphosphatase</fullName>
        <ecNumber evidence="3 12">3.6.1.10</ecNumber>
    </recommendedName>
</protein>
<evidence type="ECO:0000256" key="13">
    <source>
        <dbReference type="SAM" id="MobiDB-lite"/>
    </source>
</evidence>
<feature type="chain" id="PRO_5042041132" description="Endopolyphosphatase" evidence="14">
    <location>
        <begin position="18"/>
        <end position="705"/>
    </location>
</feature>
<dbReference type="PANTHER" id="PTHR10340:SF55">
    <property type="entry name" value="ENDOPOLYPHOSPHATASE"/>
    <property type="match status" value="1"/>
</dbReference>
<dbReference type="GO" id="GO:0005774">
    <property type="term" value="C:vacuolar membrane"/>
    <property type="evidence" value="ECO:0007669"/>
    <property type="project" value="UniProtKB-SubCell"/>
</dbReference>
<dbReference type="GO" id="GO:0000324">
    <property type="term" value="C:fungal-type vacuole"/>
    <property type="evidence" value="ECO:0007669"/>
    <property type="project" value="TreeGrafter"/>
</dbReference>
<keyword evidence="8" id="KW-0735">Signal-anchor</keyword>
<comment type="caution">
    <text evidence="15">The sequence shown here is derived from an EMBL/GenBank/DDBJ whole genome shotgun (WGS) entry which is preliminary data.</text>
</comment>
<accession>A0AAD9YZL4</accession>
<name>A0AAD9YZL4_9LECA</name>
<dbReference type="CDD" id="cd00842">
    <property type="entry name" value="MPP_ASMase"/>
    <property type="match status" value="1"/>
</dbReference>
<keyword evidence="14" id="KW-0732">Signal</keyword>
<evidence type="ECO:0000313" key="16">
    <source>
        <dbReference type="Proteomes" id="UP001276659"/>
    </source>
</evidence>
<reference evidence="15" key="1">
    <citation type="submission" date="2022-11" db="EMBL/GenBank/DDBJ databases">
        <title>Chromosomal genome sequence assembly and mating type (MAT) locus characterization of the leprose asexual lichenized fungus Lepraria neglecta (Nyl.) Erichsen.</title>
        <authorList>
            <person name="Allen J.L."/>
            <person name="Pfeffer B."/>
        </authorList>
    </citation>
    <scope>NUCLEOTIDE SEQUENCE</scope>
    <source>
        <strain evidence="15">Allen 5258</strain>
    </source>
</reference>
<comment type="similarity">
    <text evidence="2">Belongs to the endopolyphosphatase PPN1 family.</text>
</comment>
<dbReference type="FunFam" id="3.60.21.10:FF:000082">
    <property type="entry name" value="Endopolyphosphatase"/>
    <property type="match status" value="1"/>
</dbReference>